<protein>
    <recommendedName>
        <fullName evidence="2 10">Lysophospholipase</fullName>
        <ecNumber evidence="2 10">3.1.1.5</ecNumber>
    </recommendedName>
</protein>
<feature type="region of interest" description="Disordered" evidence="11">
    <location>
        <begin position="615"/>
        <end position="681"/>
    </location>
</feature>
<feature type="compositionally biased region" description="Polar residues" evidence="11">
    <location>
        <begin position="615"/>
        <end position="628"/>
    </location>
</feature>
<dbReference type="GO" id="GO:0005886">
    <property type="term" value="C:plasma membrane"/>
    <property type="evidence" value="ECO:0007669"/>
    <property type="project" value="TreeGrafter"/>
</dbReference>
<dbReference type="PANTHER" id="PTHR10728">
    <property type="entry name" value="CYTOSOLIC PHOSPHOLIPASE A2"/>
    <property type="match status" value="1"/>
</dbReference>
<feature type="region of interest" description="Disordered" evidence="11">
    <location>
        <begin position="33"/>
        <end position="64"/>
    </location>
</feature>
<dbReference type="GO" id="GO:0005576">
    <property type="term" value="C:extracellular region"/>
    <property type="evidence" value="ECO:0007669"/>
    <property type="project" value="TreeGrafter"/>
</dbReference>
<feature type="compositionally biased region" description="Polar residues" evidence="11">
    <location>
        <begin position="47"/>
        <end position="64"/>
    </location>
</feature>
<evidence type="ECO:0000313" key="14">
    <source>
        <dbReference type="Proteomes" id="UP000095085"/>
    </source>
</evidence>
<evidence type="ECO:0000256" key="5">
    <source>
        <dbReference type="ARBA" id="ARBA00022963"/>
    </source>
</evidence>
<comment type="similarity">
    <text evidence="1 10">Belongs to the lysophospholipase family.</text>
</comment>
<dbReference type="Proteomes" id="UP000095085">
    <property type="component" value="Unassembled WGS sequence"/>
</dbReference>
<evidence type="ECO:0000256" key="11">
    <source>
        <dbReference type="SAM" id="MobiDB-lite"/>
    </source>
</evidence>
<feature type="compositionally biased region" description="Gly residues" evidence="11">
    <location>
        <begin position="637"/>
        <end position="653"/>
    </location>
</feature>
<accession>A0A1E4RFJ4</accession>
<dbReference type="GO" id="GO:0005783">
    <property type="term" value="C:endoplasmic reticulum"/>
    <property type="evidence" value="ECO:0007669"/>
    <property type="project" value="TreeGrafter"/>
</dbReference>
<dbReference type="InterPro" id="IPR002642">
    <property type="entry name" value="LysoPLipase_cat_dom"/>
</dbReference>
<feature type="domain" description="PLA2c" evidence="12">
    <location>
        <begin position="60"/>
        <end position="605"/>
    </location>
</feature>
<comment type="function">
    <text evidence="8">Catalyzes the release of fatty acids from lysophospholipids. Phospholipase B may well contribute to pathogenicity by abetting the fungus in damaging and traversing host cell membranes, processes which likely increase the rapidity of disseminated infection.</text>
</comment>
<dbReference type="GO" id="GO:0004622">
    <property type="term" value="F:phosphatidylcholine lysophospholipase activity"/>
    <property type="evidence" value="ECO:0007669"/>
    <property type="project" value="UniProtKB-EC"/>
</dbReference>
<evidence type="ECO:0000256" key="1">
    <source>
        <dbReference type="ARBA" id="ARBA00008780"/>
    </source>
</evidence>
<evidence type="ECO:0000256" key="3">
    <source>
        <dbReference type="ARBA" id="ARBA00022729"/>
    </source>
</evidence>
<dbReference type="Pfam" id="PF01735">
    <property type="entry name" value="PLA2_B"/>
    <property type="match status" value="1"/>
</dbReference>
<evidence type="ECO:0000256" key="7">
    <source>
        <dbReference type="ARBA" id="ARBA00023180"/>
    </source>
</evidence>
<dbReference type="RefSeq" id="XP_020075097.1">
    <property type="nucleotide sequence ID" value="XM_020219813.1"/>
</dbReference>
<dbReference type="Gene3D" id="3.40.1090.10">
    <property type="entry name" value="Cytosolic phospholipase A2 catalytic domain"/>
    <property type="match status" value="1"/>
</dbReference>
<evidence type="ECO:0000256" key="8">
    <source>
        <dbReference type="ARBA" id="ARBA00059407"/>
    </source>
</evidence>
<evidence type="ECO:0000256" key="10">
    <source>
        <dbReference type="RuleBase" id="RU362103"/>
    </source>
</evidence>
<dbReference type="InterPro" id="IPR016035">
    <property type="entry name" value="Acyl_Trfase/lysoPLipase"/>
</dbReference>
<evidence type="ECO:0000256" key="2">
    <source>
        <dbReference type="ARBA" id="ARBA00013274"/>
    </source>
</evidence>
<dbReference type="SMART" id="SM00022">
    <property type="entry name" value="PLAc"/>
    <property type="match status" value="1"/>
</dbReference>
<reference evidence="14" key="1">
    <citation type="submission" date="2016-05" db="EMBL/GenBank/DDBJ databases">
        <title>Comparative genomics of biotechnologically important yeasts.</title>
        <authorList>
            <consortium name="DOE Joint Genome Institute"/>
            <person name="Riley R."/>
            <person name="Haridas S."/>
            <person name="Wolfe K.H."/>
            <person name="Lopes M.R."/>
            <person name="Hittinger C.T."/>
            <person name="Goker M."/>
            <person name="Salamov A."/>
            <person name="Wisecaver J."/>
            <person name="Long T.M."/>
            <person name="Aerts A.L."/>
            <person name="Barry K."/>
            <person name="Choi C."/>
            <person name="Clum A."/>
            <person name="Coughlan A.Y."/>
            <person name="Deshpande S."/>
            <person name="Douglass A.P."/>
            <person name="Hanson S.J."/>
            <person name="Klenk H.-P."/>
            <person name="Labutti K."/>
            <person name="Lapidus A."/>
            <person name="Lindquist E."/>
            <person name="Lipzen A."/>
            <person name="Meier-Kolthoff J.P."/>
            <person name="Ohm R.A."/>
            <person name="Otillar R.P."/>
            <person name="Pangilinan J."/>
            <person name="Peng Y."/>
            <person name="Rokas A."/>
            <person name="Rosa C.A."/>
            <person name="Scheuner C."/>
            <person name="Sibirny A.A."/>
            <person name="Slot J.C."/>
            <person name="Stielow J.B."/>
            <person name="Sun H."/>
            <person name="Kurtzman C.P."/>
            <person name="Blackwell M."/>
            <person name="Grigoriev I.V."/>
            <person name="Jeffries T.W."/>
        </authorList>
    </citation>
    <scope>NUCLEOTIDE SEQUENCE [LARGE SCALE GENOMIC DNA]</scope>
    <source>
        <strain evidence="14">NRRL Y-1933</strain>
    </source>
</reference>
<dbReference type="GO" id="GO:0005829">
    <property type="term" value="C:cytosol"/>
    <property type="evidence" value="ECO:0007669"/>
    <property type="project" value="TreeGrafter"/>
</dbReference>
<proteinExistence type="inferred from homology"/>
<dbReference type="AlphaFoldDB" id="A0A1E4RFJ4"/>
<dbReference type="FunFam" id="3.40.1090.10:FF:000010">
    <property type="entry name" value="Lysophospholipase"/>
    <property type="match status" value="1"/>
</dbReference>
<dbReference type="PROSITE" id="PS51210">
    <property type="entry name" value="PLA2C"/>
    <property type="match status" value="1"/>
</dbReference>
<evidence type="ECO:0000256" key="4">
    <source>
        <dbReference type="ARBA" id="ARBA00022801"/>
    </source>
</evidence>
<dbReference type="EC" id="3.1.1.5" evidence="2 10"/>
<keyword evidence="3 10" id="KW-0732">Signal</keyword>
<dbReference type="GO" id="GO:0004623">
    <property type="term" value="F:phospholipase A2 activity"/>
    <property type="evidence" value="ECO:0007669"/>
    <property type="project" value="TreeGrafter"/>
</dbReference>
<name>A0A1E4RFJ4_9ASCO</name>
<dbReference type="PANTHER" id="PTHR10728:SF33">
    <property type="entry name" value="LYSOPHOSPHOLIPASE 1-RELATED"/>
    <property type="match status" value="1"/>
</dbReference>
<gene>
    <name evidence="13" type="ORF">HYPBUDRAFT_142161</name>
</gene>
<feature type="signal peptide" evidence="10">
    <location>
        <begin position="1"/>
        <end position="26"/>
    </location>
</feature>
<organism evidence="13 14">
    <name type="scientific">Hyphopichia burtonii NRRL Y-1933</name>
    <dbReference type="NCBI Taxonomy" id="984485"/>
    <lineage>
        <taxon>Eukaryota</taxon>
        <taxon>Fungi</taxon>
        <taxon>Dikarya</taxon>
        <taxon>Ascomycota</taxon>
        <taxon>Saccharomycotina</taxon>
        <taxon>Pichiomycetes</taxon>
        <taxon>Debaryomycetaceae</taxon>
        <taxon>Hyphopichia</taxon>
    </lineage>
</organism>
<evidence type="ECO:0000313" key="13">
    <source>
        <dbReference type="EMBL" id="ODV66030.1"/>
    </source>
</evidence>
<dbReference type="EMBL" id="KV454543">
    <property type="protein sequence ID" value="ODV66030.1"/>
    <property type="molecule type" value="Genomic_DNA"/>
</dbReference>
<evidence type="ECO:0000256" key="9">
    <source>
        <dbReference type="PROSITE-ProRule" id="PRU00555"/>
    </source>
</evidence>
<keyword evidence="6 9" id="KW-0443">Lipid metabolism</keyword>
<evidence type="ECO:0000256" key="6">
    <source>
        <dbReference type="ARBA" id="ARBA00023098"/>
    </source>
</evidence>
<keyword evidence="7" id="KW-0325">Glycoprotein</keyword>
<dbReference type="GO" id="GO:0046475">
    <property type="term" value="P:glycerophospholipid catabolic process"/>
    <property type="evidence" value="ECO:0007669"/>
    <property type="project" value="TreeGrafter"/>
</dbReference>
<keyword evidence="5 9" id="KW-0442">Lipid degradation</keyword>
<sequence length="706" mass="77369">MILKNRIRSSWFLLVIISVLVTSVDGFKWPWEDDGDSSSSSSSSSSRTSNAENYAPHNTSCSSDSLIRRASGLNDDEKSYIEKRWETTNKNLIDFLNNRANLSDFNARDFIDNYQEAHNITIGLAFSGGGYRAMLCGAGQILGLDDRYDDANSDGLGGVLQSASYLSGLLGGNWLVGSLVLNDWISVGDIIDGEAKIWDLEDTIFNPNGINVYKTAKYYYEVYNAINAKDDAGYDVTITDIWGKALSYQFYTSDTDGDNVTWSSIRNLSSFKNHEMPYPIVVADGRTPGTQIINGNSTVFEISPYELGSWDPSLQAFVDTHYVGSELSNGESSQCVSNFDNAGFIMGTSSTLFNQLVLRLPNMGLSSILKTVIQKLLNLVSYDEIDVANYKPNPFYKTEWGNDSITSNDTLYLVDGGEDSQNVPFYPLIQTDRGVDVIFAYDNSADLDDNWPNGTSIVHTYQRQFTQQGNGSPFPYVPTAEYFVDNDLNKKPTFFGCDASNLSALVEYHDKKGLNETDIPLVIYFPNSEYSYEANTSTYKMSYDEDEKLGLIQNGFEVSTRDNSTDWAKCIGCAIIRRQQERFKLLQSDECKECFSKYCWQGSIEETADDIYGSTESQTDTSLTAPRTSSSSNSGSSSGGGSGGGSGGSGGSGSSSNGGSSSGSSSESSGSSTSSSNRSSDGVQTASVHWYMVTLVPLTWGIIWFL</sequence>
<dbReference type="GeneID" id="30994363"/>
<keyword evidence="14" id="KW-1185">Reference proteome</keyword>
<dbReference type="OrthoDB" id="4084751at2759"/>
<dbReference type="SUPFAM" id="SSF52151">
    <property type="entry name" value="FabD/lysophospholipase-like"/>
    <property type="match status" value="1"/>
</dbReference>
<keyword evidence="4 9" id="KW-0378">Hydrolase</keyword>
<comment type="catalytic activity">
    <reaction evidence="10">
        <text>a 1-acyl-sn-glycero-3-phosphocholine + H2O = sn-glycerol 3-phosphocholine + a fatty acid + H(+)</text>
        <dbReference type="Rhea" id="RHEA:15177"/>
        <dbReference type="ChEBI" id="CHEBI:15377"/>
        <dbReference type="ChEBI" id="CHEBI:15378"/>
        <dbReference type="ChEBI" id="CHEBI:16870"/>
        <dbReference type="ChEBI" id="CHEBI:28868"/>
        <dbReference type="ChEBI" id="CHEBI:58168"/>
        <dbReference type="EC" id="3.1.1.5"/>
    </reaction>
</comment>
<feature type="chain" id="PRO_5009027716" description="Lysophospholipase" evidence="10">
    <location>
        <begin position="27"/>
        <end position="706"/>
    </location>
</feature>
<feature type="compositionally biased region" description="Low complexity" evidence="11">
    <location>
        <begin position="654"/>
        <end position="680"/>
    </location>
</feature>
<feature type="compositionally biased region" description="Low complexity" evidence="11">
    <location>
        <begin position="37"/>
        <end position="46"/>
    </location>
</feature>
<dbReference type="STRING" id="984485.A0A1E4RFJ4"/>
<evidence type="ECO:0000259" key="12">
    <source>
        <dbReference type="PROSITE" id="PS51210"/>
    </source>
</evidence>